<proteinExistence type="predicted"/>
<name>A0ABN3GC89_9PSEU</name>
<gene>
    <name evidence="2" type="ORF">GCM10009854_27230</name>
</gene>
<dbReference type="InterPro" id="IPR007995">
    <property type="entry name" value="DUF742"/>
</dbReference>
<evidence type="ECO:0008006" key="4">
    <source>
        <dbReference type="Google" id="ProtNLM"/>
    </source>
</evidence>
<comment type="caution">
    <text evidence="2">The sequence shown here is derived from an EMBL/GenBank/DDBJ whole genome shotgun (WGS) entry which is preliminary data.</text>
</comment>
<dbReference type="EMBL" id="BAAARA010000008">
    <property type="protein sequence ID" value="GAA2348475.1"/>
    <property type="molecule type" value="Genomic_DNA"/>
</dbReference>
<keyword evidence="3" id="KW-1185">Reference proteome</keyword>
<reference evidence="2 3" key="1">
    <citation type="journal article" date="2019" name="Int. J. Syst. Evol. Microbiol.">
        <title>The Global Catalogue of Microorganisms (GCM) 10K type strain sequencing project: providing services to taxonomists for standard genome sequencing and annotation.</title>
        <authorList>
            <consortium name="The Broad Institute Genomics Platform"/>
            <consortium name="The Broad Institute Genome Sequencing Center for Infectious Disease"/>
            <person name="Wu L."/>
            <person name="Ma J."/>
        </authorList>
    </citation>
    <scope>NUCLEOTIDE SEQUENCE [LARGE SCALE GENOMIC DNA]</scope>
    <source>
        <strain evidence="2 3">JCM 16221</strain>
    </source>
</reference>
<feature type="compositionally biased region" description="Basic and acidic residues" evidence="1">
    <location>
        <begin position="12"/>
        <end position="21"/>
    </location>
</feature>
<sequence>MSTGPDPTGQHRRPDDPHADGDGVAEVFARFTLDSGRRRGRRRKRAQEDPGPHDAAQSPQPSRTEAGHDEQAAPPAAESWPKVTTGAADGAGATDNAADSGQPRAEYDTDDQQAAYIRPYAWTGGRTRSNQELELETLVSVSEMFRPDRLLRTEHHTIAEICKHPRSVAEVGALLGVPLGVAKVLVSDMAELGLLTVHDTVSDSSSSSHFLLMERVLSGLRRL</sequence>
<evidence type="ECO:0000313" key="3">
    <source>
        <dbReference type="Proteomes" id="UP001501218"/>
    </source>
</evidence>
<feature type="region of interest" description="Disordered" evidence="1">
    <location>
        <begin position="1"/>
        <end position="112"/>
    </location>
</feature>
<organism evidence="2 3">
    <name type="scientific">Saccharopolyspora halophila</name>
    <dbReference type="NCBI Taxonomy" id="405551"/>
    <lineage>
        <taxon>Bacteria</taxon>
        <taxon>Bacillati</taxon>
        <taxon>Actinomycetota</taxon>
        <taxon>Actinomycetes</taxon>
        <taxon>Pseudonocardiales</taxon>
        <taxon>Pseudonocardiaceae</taxon>
        <taxon>Saccharopolyspora</taxon>
    </lineage>
</organism>
<dbReference type="Proteomes" id="UP001501218">
    <property type="component" value="Unassembled WGS sequence"/>
</dbReference>
<evidence type="ECO:0000313" key="2">
    <source>
        <dbReference type="EMBL" id="GAA2348475.1"/>
    </source>
</evidence>
<evidence type="ECO:0000256" key="1">
    <source>
        <dbReference type="SAM" id="MobiDB-lite"/>
    </source>
</evidence>
<dbReference type="PANTHER" id="PTHR36221:SF1">
    <property type="entry name" value="DUF742 DOMAIN-CONTAINING PROTEIN"/>
    <property type="match status" value="1"/>
</dbReference>
<protein>
    <recommendedName>
        <fullName evidence="4">DUF742 domain-containing protein</fullName>
    </recommendedName>
</protein>
<dbReference type="Pfam" id="PF05331">
    <property type="entry name" value="DUF742"/>
    <property type="match status" value="1"/>
</dbReference>
<feature type="compositionally biased region" description="Low complexity" evidence="1">
    <location>
        <begin position="84"/>
        <end position="99"/>
    </location>
</feature>
<dbReference type="PANTHER" id="PTHR36221">
    <property type="entry name" value="DUF742 DOMAIN-CONTAINING PROTEIN"/>
    <property type="match status" value="1"/>
</dbReference>
<accession>A0ABN3GC89</accession>